<keyword evidence="3" id="KW-1185">Reference proteome</keyword>
<dbReference type="AlphaFoldDB" id="A0A0M4T893"/>
<reference evidence="2 3" key="2">
    <citation type="journal article" date="2016" name="Genome Announc.">
        <title>Draft Genome Sequence of the N2-Fixing Cyanobacterium Nostoc piscinale CENA21, Isolated from the Brazilian Amazon Floodplain.</title>
        <authorList>
            <person name="Leao T."/>
            <person name="Guimaraes P.I."/>
            <person name="de Melo A.G."/>
            <person name="Ramos R.T."/>
            <person name="Leao P.N."/>
            <person name="Silva A."/>
            <person name="Fiore M.F."/>
            <person name="Schneider M.P."/>
        </authorList>
    </citation>
    <scope>NUCLEOTIDE SEQUENCE [LARGE SCALE GENOMIC DNA]</scope>
    <source>
        <strain evidence="2 3">CENA21</strain>
    </source>
</reference>
<dbReference type="SUPFAM" id="SSF47598">
    <property type="entry name" value="Ribbon-helix-helix"/>
    <property type="match status" value="1"/>
</dbReference>
<dbReference type="GO" id="GO:0006355">
    <property type="term" value="P:regulation of DNA-templated transcription"/>
    <property type="evidence" value="ECO:0007669"/>
    <property type="project" value="InterPro"/>
</dbReference>
<dbReference type="Gene3D" id="1.10.1220.10">
    <property type="entry name" value="Met repressor-like"/>
    <property type="match status" value="1"/>
</dbReference>
<evidence type="ECO:0000313" key="2">
    <source>
        <dbReference type="EMBL" id="ALF55779.1"/>
    </source>
</evidence>
<evidence type="ECO:0000256" key="1">
    <source>
        <dbReference type="SAM" id="MobiDB-lite"/>
    </source>
</evidence>
<feature type="region of interest" description="Disordered" evidence="1">
    <location>
        <begin position="1"/>
        <end position="46"/>
    </location>
</feature>
<dbReference type="KEGG" id="npz:ACX27_27680"/>
<dbReference type="OrthoDB" id="514865at2"/>
<dbReference type="PATRIC" id="fig|224013.5.peg.6618"/>
<name>A0A0M4T893_9NOSO</name>
<dbReference type="RefSeq" id="WP_062297295.1">
    <property type="nucleotide sequence ID" value="NZ_CP012036.1"/>
</dbReference>
<reference evidence="3" key="1">
    <citation type="submission" date="2015-07" db="EMBL/GenBank/DDBJ databases">
        <title>Genome Of Nitrogen-Fixing Cyanobacterium Nostoc piscinale CENA21 From Solimoes/Amazon River Floodplain Sediments And Comparative Genomics To Uncover Biosynthetic Natural Products Potential.</title>
        <authorList>
            <person name="Leao T.F."/>
            <person name="Leao P.N."/>
            <person name="Guimaraes P.I."/>
            <person name="de Melo A.G.C."/>
            <person name="Ramos R.T.J."/>
            <person name="Silva A."/>
            <person name="Fiore M.F."/>
            <person name="Schneider M.P.C."/>
        </authorList>
    </citation>
    <scope>NUCLEOTIDE SEQUENCE [LARGE SCALE GENOMIC DNA]</scope>
    <source>
        <strain evidence="3">CENA21</strain>
    </source>
</reference>
<proteinExistence type="predicted"/>
<gene>
    <name evidence="2" type="ORF">ACX27_27680</name>
</gene>
<dbReference type="InterPro" id="IPR010985">
    <property type="entry name" value="Ribbon_hlx_hlx"/>
</dbReference>
<organism evidence="2 3">
    <name type="scientific">Nostoc piscinale CENA21</name>
    <dbReference type="NCBI Taxonomy" id="224013"/>
    <lineage>
        <taxon>Bacteria</taxon>
        <taxon>Bacillati</taxon>
        <taxon>Cyanobacteriota</taxon>
        <taxon>Cyanophyceae</taxon>
        <taxon>Nostocales</taxon>
        <taxon>Nostocaceae</taxon>
        <taxon>Nostoc</taxon>
    </lineage>
</organism>
<protein>
    <submittedName>
        <fullName evidence="2">CopG family transcriptional regulator</fullName>
    </submittedName>
</protein>
<dbReference type="EMBL" id="CP012036">
    <property type="protein sequence ID" value="ALF55779.1"/>
    <property type="molecule type" value="Genomic_DNA"/>
</dbReference>
<sequence length="87" mass="10116">MNNKKKTSRFDDLIDAARSRQLRDKLPNVDEKPTSPTKSTDPDYTRTTIYLPKQLHRQLKAAAVSQERQMSDIVTELIEQWLLTQSD</sequence>
<evidence type="ECO:0000313" key="3">
    <source>
        <dbReference type="Proteomes" id="UP000062645"/>
    </source>
</evidence>
<dbReference type="STRING" id="224013.ACX27_27680"/>
<dbReference type="InterPro" id="IPR013321">
    <property type="entry name" value="Arc_rbn_hlx_hlx"/>
</dbReference>
<dbReference type="Proteomes" id="UP000062645">
    <property type="component" value="Chromosome"/>
</dbReference>
<feature type="compositionally biased region" description="Basic and acidic residues" evidence="1">
    <location>
        <begin position="8"/>
        <end position="33"/>
    </location>
</feature>
<accession>A0A0M4T893</accession>